<dbReference type="InterPro" id="IPR036188">
    <property type="entry name" value="FAD/NAD-bd_sf"/>
</dbReference>
<keyword evidence="1" id="KW-0503">Monooxygenase</keyword>
<accession>F6EL95</accession>
<dbReference type="Pfam" id="PF13738">
    <property type="entry name" value="Pyr_redox_3"/>
    <property type="match status" value="1"/>
</dbReference>
<evidence type="ECO:0000313" key="1">
    <source>
        <dbReference type="EMBL" id="AEF39187.1"/>
    </source>
</evidence>
<dbReference type="AlphaFoldDB" id="F6EL95"/>
<dbReference type="PANTHER" id="PTHR42877">
    <property type="entry name" value="L-ORNITHINE N(5)-MONOOXYGENASE-RELATED"/>
    <property type="match status" value="1"/>
</dbReference>
<dbReference type="GO" id="GO:0004497">
    <property type="term" value="F:monooxygenase activity"/>
    <property type="evidence" value="ECO:0007669"/>
    <property type="project" value="UniProtKB-KW"/>
</dbReference>
<protein>
    <submittedName>
        <fullName evidence="1">Putative monooxygenase</fullName>
    </submittedName>
</protein>
<dbReference type="SUPFAM" id="SSF51905">
    <property type="entry name" value="FAD/NAD(P)-binding domain"/>
    <property type="match status" value="2"/>
</dbReference>
<dbReference type="Gene3D" id="3.50.50.60">
    <property type="entry name" value="FAD/NAD(P)-binding domain"/>
    <property type="match status" value="2"/>
</dbReference>
<dbReference type="EMBL" id="CP002786">
    <property type="protein sequence ID" value="AEF39187.1"/>
    <property type="molecule type" value="Genomic_DNA"/>
</dbReference>
<dbReference type="InterPro" id="IPR051209">
    <property type="entry name" value="FAD-bind_Monooxygenase_sf"/>
</dbReference>
<dbReference type="KEGG" id="asd:AS9A_0733"/>
<sequence>MTRSSHGEHAGVAIIGAGFAGIGLSVKLREAGFTDFVVLERASEIGGVWRDNTYPGCACDVPSHLYSYSFAPNPNWTRTYGRQHEILAYLRKVAGDNDVVQHIRFDSELLDARWEDRENQWRIKTSSGSLTARILVTATGLFTDASIPRLPGLERFEGAKFHSLHWDHDHDLTGERVAVIGTGASAVQFIPEIQPIIKHLTVFQRSAPWIVTRMDRPTLALERALLRHVPGMQRGLRAAYYGMIESFGLPGFVDRRFRHPFEALGRMQLLRQVRDPELRRKLTPDYMIGCKRAIFSDSYFPALTQSNVTVATSGIREIGRHSITTHDGREYPVDTIIFGTGFTMPAGAGSRIFGRDGTSMGERYEQRPQSYLGVATTGFPNAFSILGPFGAVGNQSAIFMIELQISYIIDALNKLDTIGAQRVEVRPDVQDAFLAEVEQRSEHTVWLQGGCNSYYTTADGRNAGLYPNWSFEYRSRVKQFNTDDYQIKAG</sequence>
<keyword evidence="2" id="KW-1185">Reference proteome</keyword>
<keyword evidence="1" id="KW-0560">Oxidoreductase</keyword>
<dbReference type="STRING" id="443218.AS9A_0733"/>
<reference evidence="1 2" key="1">
    <citation type="journal article" date="2011" name="J. Bacteriol.">
        <title>Complete genome sequence of Amycolicicoccus subflavus DQS3-9A1T, an actinomycete isolated from crude oil-polluted soil.</title>
        <authorList>
            <person name="Cai M."/>
            <person name="Chen W.M."/>
            <person name="Nie Y."/>
            <person name="Chi C.Q."/>
            <person name="Wang Y.N."/>
            <person name="Tang Y.Q."/>
            <person name="Li G.Y."/>
            <person name="Wu X.L."/>
        </authorList>
    </citation>
    <scope>NUCLEOTIDE SEQUENCE [LARGE SCALE GENOMIC DNA]</scope>
    <source>
        <strain evidence="2">DSM 45089 / DQS3-9A1</strain>
    </source>
</reference>
<dbReference type="OrthoDB" id="5168853at2"/>
<evidence type="ECO:0000313" key="2">
    <source>
        <dbReference type="Proteomes" id="UP000009235"/>
    </source>
</evidence>
<proteinExistence type="predicted"/>
<gene>
    <name evidence="1" type="ordered locus">AS9A_0733</name>
</gene>
<dbReference type="eggNOG" id="COG2072">
    <property type="taxonomic scope" value="Bacteria"/>
</dbReference>
<dbReference type="PANTHER" id="PTHR42877:SF4">
    <property type="entry name" value="FAD_NAD(P)-BINDING DOMAIN-CONTAINING PROTEIN-RELATED"/>
    <property type="match status" value="1"/>
</dbReference>
<dbReference type="HOGENOM" id="CLU_006937_7_1_11"/>
<organism evidence="1 2">
    <name type="scientific">Hoyosella subflava (strain DSM 45089 / JCM 17490 / NBRC 109087 / DQS3-9A1)</name>
    <name type="common">Amycolicicoccus subflavus</name>
    <dbReference type="NCBI Taxonomy" id="443218"/>
    <lineage>
        <taxon>Bacteria</taxon>
        <taxon>Bacillati</taxon>
        <taxon>Actinomycetota</taxon>
        <taxon>Actinomycetes</taxon>
        <taxon>Mycobacteriales</taxon>
        <taxon>Hoyosellaceae</taxon>
        <taxon>Hoyosella</taxon>
    </lineage>
</organism>
<dbReference type="Proteomes" id="UP000009235">
    <property type="component" value="Chromosome"/>
</dbReference>
<dbReference type="RefSeq" id="WP_013805536.1">
    <property type="nucleotide sequence ID" value="NC_015564.1"/>
</dbReference>
<name>F6EL95_HOYSD</name>